<evidence type="ECO:0000256" key="1">
    <source>
        <dbReference type="ARBA" id="ARBA00004651"/>
    </source>
</evidence>
<feature type="transmembrane region" description="Helical" evidence="8">
    <location>
        <begin position="223"/>
        <end position="243"/>
    </location>
</feature>
<keyword evidence="6" id="KW-0813">Transport</keyword>
<gene>
    <name evidence="10" type="ORF">SAMN05421753_10848</name>
</gene>
<dbReference type="Pfam" id="PF01618">
    <property type="entry name" value="MotA_ExbB"/>
    <property type="match status" value="1"/>
</dbReference>
<evidence type="ECO:0000256" key="6">
    <source>
        <dbReference type="RuleBase" id="RU004057"/>
    </source>
</evidence>
<organism evidence="10 11">
    <name type="scientific">Planctomicrobium piriforme</name>
    <dbReference type="NCBI Taxonomy" id="1576369"/>
    <lineage>
        <taxon>Bacteria</taxon>
        <taxon>Pseudomonadati</taxon>
        <taxon>Planctomycetota</taxon>
        <taxon>Planctomycetia</taxon>
        <taxon>Planctomycetales</taxon>
        <taxon>Planctomycetaceae</taxon>
        <taxon>Planctomicrobium</taxon>
    </lineage>
</organism>
<comment type="similarity">
    <text evidence="6">Belongs to the exbB/tolQ family.</text>
</comment>
<dbReference type="GO" id="GO:0005886">
    <property type="term" value="C:plasma membrane"/>
    <property type="evidence" value="ECO:0007669"/>
    <property type="project" value="UniProtKB-SubCell"/>
</dbReference>
<dbReference type="EMBL" id="FOQD01000008">
    <property type="protein sequence ID" value="SFI34668.1"/>
    <property type="molecule type" value="Genomic_DNA"/>
</dbReference>
<keyword evidence="11" id="KW-1185">Reference proteome</keyword>
<feature type="region of interest" description="Disordered" evidence="7">
    <location>
        <begin position="39"/>
        <end position="61"/>
    </location>
</feature>
<evidence type="ECO:0000256" key="7">
    <source>
        <dbReference type="SAM" id="MobiDB-lite"/>
    </source>
</evidence>
<feature type="transmembrane region" description="Helical" evidence="8">
    <location>
        <begin position="177"/>
        <end position="203"/>
    </location>
</feature>
<evidence type="ECO:0000256" key="8">
    <source>
        <dbReference type="SAM" id="Phobius"/>
    </source>
</evidence>
<name>A0A1I3HFW3_9PLAN</name>
<keyword evidence="5 8" id="KW-0472">Membrane</keyword>
<comment type="subcellular location">
    <subcellularLocation>
        <location evidence="1">Cell membrane</location>
        <topology evidence="1">Multi-pass membrane protein</topology>
    </subcellularLocation>
    <subcellularLocation>
        <location evidence="6">Membrane</location>
        <topology evidence="6">Multi-pass membrane protein</topology>
    </subcellularLocation>
</comment>
<feature type="domain" description="MotA/TolQ/ExbB proton channel" evidence="9">
    <location>
        <begin position="139"/>
        <end position="252"/>
    </location>
</feature>
<accession>A0A1I3HFW3</accession>
<sequence>MRLNASTRAIGIKVGLIAFLALMSWGWSHTPSLLAQDAAAPAAADPAPPPPPPDPEGAAGAGHRQSYLGWIIESSGWIGAVILILSIYFVATVFRQMLELRVQNIAPPKLIEECEELLKARDYAGIYRLVKADSTMLGTLLTAGLTELQFGLPEAREAMDRAGEVSVVNMEKNISMLAVLGTLGPMIGLLGTLKGMIAAFSVIALSDTQLKASEVAGAISEALVLTFEGVALSVPSIFFYSLLKNRINVFSAEAMLMGDLFIRRLNTMYRGKGGEETQASS</sequence>
<keyword evidence="4 8" id="KW-1133">Transmembrane helix</keyword>
<dbReference type="Proteomes" id="UP000199518">
    <property type="component" value="Unassembled WGS sequence"/>
</dbReference>
<keyword evidence="6" id="KW-0653">Protein transport</keyword>
<keyword evidence="2" id="KW-1003">Cell membrane</keyword>
<dbReference type="InterPro" id="IPR050790">
    <property type="entry name" value="ExbB/TolQ_transport"/>
</dbReference>
<feature type="transmembrane region" description="Helical" evidence="8">
    <location>
        <begin position="68"/>
        <end position="91"/>
    </location>
</feature>
<keyword evidence="3 8" id="KW-0812">Transmembrane</keyword>
<evidence type="ECO:0000313" key="10">
    <source>
        <dbReference type="EMBL" id="SFI34668.1"/>
    </source>
</evidence>
<dbReference type="STRING" id="1576369.SAMN05421753_10848"/>
<proteinExistence type="inferred from homology"/>
<evidence type="ECO:0000256" key="5">
    <source>
        <dbReference type="ARBA" id="ARBA00023136"/>
    </source>
</evidence>
<evidence type="ECO:0000256" key="4">
    <source>
        <dbReference type="ARBA" id="ARBA00022989"/>
    </source>
</evidence>
<evidence type="ECO:0000256" key="2">
    <source>
        <dbReference type="ARBA" id="ARBA00022475"/>
    </source>
</evidence>
<evidence type="ECO:0000259" key="9">
    <source>
        <dbReference type="Pfam" id="PF01618"/>
    </source>
</evidence>
<reference evidence="11" key="1">
    <citation type="submission" date="2016-10" db="EMBL/GenBank/DDBJ databases">
        <authorList>
            <person name="Varghese N."/>
            <person name="Submissions S."/>
        </authorList>
    </citation>
    <scope>NUCLEOTIDE SEQUENCE [LARGE SCALE GENOMIC DNA]</scope>
    <source>
        <strain evidence="11">DSM 26348</strain>
    </source>
</reference>
<evidence type="ECO:0000313" key="11">
    <source>
        <dbReference type="Proteomes" id="UP000199518"/>
    </source>
</evidence>
<dbReference type="InterPro" id="IPR002898">
    <property type="entry name" value="MotA_ExbB_proton_chnl"/>
</dbReference>
<dbReference type="AlphaFoldDB" id="A0A1I3HFW3"/>
<dbReference type="GO" id="GO:0017038">
    <property type="term" value="P:protein import"/>
    <property type="evidence" value="ECO:0007669"/>
    <property type="project" value="TreeGrafter"/>
</dbReference>
<feature type="compositionally biased region" description="Pro residues" evidence="7">
    <location>
        <begin position="46"/>
        <end position="55"/>
    </location>
</feature>
<dbReference type="PANTHER" id="PTHR30625:SF17">
    <property type="entry name" value="TOLQ-RELATED"/>
    <property type="match status" value="1"/>
</dbReference>
<dbReference type="PANTHER" id="PTHR30625">
    <property type="entry name" value="PROTEIN TOLQ"/>
    <property type="match status" value="1"/>
</dbReference>
<dbReference type="RefSeq" id="WP_245764586.1">
    <property type="nucleotide sequence ID" value="NZ_FOQD01000008.1"/>
</dbReference>
<evidence type="ECO:0000256" key="3">
    <source>
        <dbReference type="ARBA" id="ARBA00022692"/>
    </source>
</evidence>
<protein>
    <submittedName>
        <fullName evidence="10">Biopolymer transport protein ExbB</fullName>
    </submittedName>
</protein>